<dbReference type="Gene3D" id="3.40.50.300">
    <property type="entry name" value="P-loop containing nucleotide triphosphate hydrolases"/>
    <property type="match status" value="1"/>
</dbReference>
<evidence type="ECO:0000313" key="1">
    <source>
        <dbReference type="EMBL" id="SDH86824.1"/>
    </source>
</evidence>
<dbReference type="Proteomes" id="UP000199492">
    <property type="component" value="Unassembled WGS sequence"/>
</dbReference>
<evidence type="ECO:0000313" key="2">
    <source>
        <dbReference type="Proteomes" id="UP000199492"/>
    </source>
</evidence>
<accession>A0A1G8FXE8</accession>
<name>A0A1G8FXE8_9FLAO</name>
<sequence>MEDKTRKKDHKKNTSLEQIFPELESLLGFSEAKVLKDYTVPAKKVYLIVGCARSGSTILYQFLANTSYFCYPTNFLSRFYYAPYIGYRIQQALIDFDHKGEIFSKEHKEEKSFKSTLGKTKGPLQPHEFWYFWNRFFKFGATQKLSLSELDEVDWKTFLQELHALEAAANKPLLMKAMNLNWNLNELKEKIPNCHFIYIKRDVIYNAQSLLLARESFFGNYDDWYSYKTPNYQTIKKLKPAEQVIEQVIENNVSIEADLLKMDAEDYTTISYNDFCKKPNDLINTLNKKGAAIDTDNTQSSFNNGDVAKINDDLFKELKSYFETR</sequence>
<reference evidence="2" key="1">
    <citation type="submission" date="2016-10" db="EMBL/GenBank/DDBJ databases">
        <authorList>
            <person name="Varghese N."/>
            <person name="Submissions S."/>
        </authorList>
    </citation>
    <scope>NUCLEOTIDE SEQUENCE [LARGE SCALE GENOMIC DNA]</scope>
    <source>
        <strain evidence="2">DSM 15363</strain>
    </source>
</reference>
<dbReference type="SUPFAM" id="SSF52540">
    <property type="entry name" value="P-loop containing nucleoside triphosphate hydrolases"/>
    <property type="match status" value="1"/>
</dbReference>
<dbReference type="RefSeq" id="WP_092468566.1">
    <property type="nucleotide sequence ID" value="NZ_FNCZ01000005.1"/>
</dbReference>
<protein>
    <recommendedName>
        <fullName evidence="3">Sulfotransferase family protein</fullName>
    </recommendedName>
</protein>
<dbReference type="OrthoDB" id="9800698at2"/>
<dbReference type="InterPro" id="IPR027417">
    <property type="entry name" value="P-loop_NTPase"/>
</dbReference>
<dbReference type="EMBL" id="FNCZ01000005">
    <property type="protein sequence ID" value="SDH86824.1"/>
    <property type="molecule type" value="Genomic_DNA"/>
</dbReference>
<proteinExistence type="predicted"/>
<gene>
    <name evidence="1" type="ORF">SAMN04489796_10526</name>
</gene>
<dbReference type="AlphaFoldDB" id="A0A1G8FXE8"/>
<evidence type="ECO:0008006" key="3">
    <source>
        <dbReference type="Google" id="ProtNLM"/>
    </source>
</evidence>
<keyword evidence="2" id="KW-1185">Reference proteome</keyword>
<organism evidence="1 2">
    <name type="scientific">Winogradskyella thalassocola</name>
    <dbReference type="NCBI Taxonomy" id="262004"/>
    <lineage>
        <taxon>Bacteria</taxon>
        <taxon>Pseudomonadati</taxon>
        <taxon>Bacteroidota</taxon>
        <taxon>Flavobacteriia</taxon>
        <taxon>Flavobacteriales</taxon>
        <taxon>Flavobacteriaceae</taxon>
        <taxon>Winogradskyella</taxon>
    </lineage>
</organism>
<dbReference type="Pfam" id="PF13469">
    <property type="entry name" value="Sulfotransfer_3"/>
    <property type="match status" value="1"/>
</dbReference>
<dbReference type="STRING" id="262004.SAMN04489796_10526"/>